<feature type="transmembrane region" description="Helical" evidence="8">
    <location>
        <begin position="167"/>
        <end position="188"/>
    </location>
</feature>
<dbReference type="eggNOG" id="arCOG01007">
    <property type="taxonomic scope" value="Archaea"/>
</dbReference>
<dbReference type="GO" id="GO:0005886">
    <property type="term" value="C:plasma membrane"/>
    <property type="evidence" value="ECO:0007669"/>
    <property type="project" value="UniProtKB-SubCell"/>
</dbReference>
<keyword evidence="5 8" id="KW-0812">Transmembrane</keyword>
<evidence type="ECO:0000256" key="7">
    <source>
        <dbReference type="ARBA" id="ARBA00023136"/>
    </source>
</evidence>
<evidence type="ECO:0000256" key="4">
    <source>
        <dbReference type="ARBA" id="ARBA00022475"/>
    </source>
</evidence>
<accession>Q97C19</accession>
<feature type="transmembrane region" description="Helical" evidence="8">
    <location>
        <begin position="208"/>
        <end position="229"/>
    </location>
</feature>
<keyword evidence="7 8" id="KW-0472">Membrane</keyword>
<keyword evidence="6 8" id="KW-1133">Transmembrane helix</keyword>
<protein>
    <submittedName>
        <fullName evidence="9">Iron III dicitrate transport system permease protein</fullName>
    </submittedName>
</protein>
<dbReference type="CDD" id="cd06550">
    <property type="entry name" value="TM_ABC_iron-siderophores_like"/>
    <property type="match status" value="1"/>
</dbReference>
<evidence type="ECO:0000256" key="8">
    <source>
        <dbReference type="SAM" id="Phobius"/>
    </source>
</evidence>
<dbReference type="PaxDb" id="273116-14324500"/>
<dbReference type="HOGENOM" id="CLU_013016_0_2_2"/>
<evidence type="ECO:0000256" key="5">
    <source>
        <dbReference type="ARBA" id="ARBA00022692"/>
    </source>
</evidence>
<evidence type="ECO:0000256" key="1">
    <source>
        <dbReference type="ARBA" id="ARBA00004651"/>
    </source>
</evidence>
<feature type="transmembrane region" description="Helical" evidence="8">
    <location>
        <begin position="142"/>
        <end position="158"/>
    </location>
</feature>
<comment type="similarity">
    <text evidence="2">Belongs to the binding-protein-dependent transport system permease family. FecCD subfamily.</text>
</comment>
<organism evidence="9 10">
    <name type="scientific">Thermoplasma volcanium (strain ATCC 51530 / DSM 4299 / JCM 9571 / NBRC 15438 / GSS1)</name>
    <dbReference type="NCBI Taxonomy" id="273116"/>
    <lineage>
        <taxon>Archaea</taxon>
        <taxon>Methanobacteriati</taxon>
        <taxon>Thermoplasmatota</taxon>
        <taxon>Thermoplasmata</taxon>
        <taxon>Thermoplasmatales</taxon>
        <taxon>Thermoplasmataceae</taxon>
        <taxon>Thermoplasma</taxon>
    </lineage>
</organism>
<dbReference type="GO" id="GO:0022857">
    <property type="term" value="F:transmembrane transporter activity"/>
    <property type="evidence" value="ECO:0007669"/>
    <property type="project" value="InterPro"/>
</dbReference>
<dbReference type="GeneID" id="1440799"/>
<dbReference type="PANTHER" id="PTHR30472:SF25">
    <property type="entry name" value="ABC TRANSPORTER PERMEASE PROTEIN MJ0876-RELATED"/>
    <property type="match status" value="1"/>
</dbReference>
<dbReference type="Gene3D" id="1.10.3470.10">
    <property type="entry name" value="ABC transporter involved in vitamin B12 uptake, BtuC"/>
    <property type="match status" value="1"/>
</dbReference>
<reference evidence="9 10" key="2">
    <citation type="journal article" date="2000" name="Proc. Natl. Acad. Sci. U.S.A.">
        <title>Archaeal adaptation to higher temperatures revealed by genomic sequence of Thermoplasma volcanium.</title>
        <authorList>
            <person name="Kawashima T."/>
            <person name="Amano N."/>
            <person name="Koike H."/>
            <person name="Makino S."/>
            <person name="Higuchi S."/>
            <person name="Kawashima-Ohya Y."/>
            <person name="Watanabe K."/>
            <person name="Yamazaki M."/>
            <person name="Kanehori K."/>
            <person name="Kawamoto T."/>
            <person name="Nunoshiba T."/>
            <person name="Yamamoto Y."/>
            <person name="Aramaki H."/>
            <person name="Makino K."/>
            <person name="Suzuki M."/>
        </authorList>
    </citation>
    <scope>NUCLEOTIDE SEQUENCE [LARGE SCALE GENOMIC DNA]</scope>
    <source>
        <strain evidence="10">ATCC 51530 / DSM 4299 / JCM 9571 / NBRC 15438 / GSS1</strain>
    </source>
</reference>
<feature type="transmembrane region" description="Helical" evidence="8">
    <location>
        <begin position="55"/>
        <end position="73"/>
    </location>
</feature>
<dbReference type="InterPro" id="IPR037294">
    <property type="entry name" value="ABC_BtuC-like"/>
</dbReference>
<dbReference type="STRING" id="273116.gene:9381060"/>
<proteinExistence type="inferred from homology"/>
<evidence type="ECO:0000256" key="6">
    <source>
        <dbReference type="ARBA" id="ARBA00022989"/>
    </source>
</evidence>
<dbReference type="FunFam" id="1.10.3470.10:FF:000001">
    <property type="entry name" value="Vitamin B12 ABC transporter permease BtuC"/>
    <property type="match status" value="1"/>
</dbReference>
<feature type="transmembrane region" description="Helical" evidence="8">
    <location>
        <begin position="258"/>
        <end position="283"/>
    </location>
</feature>
<gene>
    <name evidence="9" type="ORF">TVG0296872</name>
</gene>
<feature type="transmembrane region" description="Helical" evidence="8">
    <location>
        <begin position="295"/>
        <end position="313"/>
    </location>
</feature>
<keyword evidence="10" id="KW-1185">Reference proteome</keyword>
<dbReference type="AlphaFoldDB" id="Q97C19"/>
<dbReference type="InterPro" id="IPR000522">
    <property type="entry name" value="ABC_transptr_permease_BtuC"/>
</dbReference>
<reference evidence="9 10" key="1">
    <citation type="journal article" date="1999" name="Proc. Jpn. Acad.">
        <title>Determination of the complete genomic DNA sequence of Thermoplasma volvanium GSS1.</title>
        <authorList>
            <person name="Kawashima T."/>
            <person name="Yamamoto Y."/>
            <person name="Aramaki H."/>
            <person name="Nunoshiba T."/>
            <person name="Kawamoto T."/>
            <person name="Watanabe K."/>
            <person name="Yamazaki M."/>
            <person name="Kanehori K."/>
            <person name="Amano N."/>
            <person name="Ohya Y."/>
            <person name="Makino K."/>
            <person name="Suzuki M."/>
        </authorList>
    </citation>
    <scope>NUCLEOTIDE SEQUENCE [LARGE SCALE GENOMIC DNA]</scope>
    <source>
        <strain evidence="10">ATCC 51530 / DSM 4299 / JCM 9571 / NBRC 15438 / GSS1</strain>
    </source>
</reference>
<comment type="subcellular location">
    <subcellularLocation>
        <location evidence="1">Cell membrane</location>
        <topology evidence="1">Multi-pass membrane protein</topology>
    </subcellularLocation>
</comment>
<keyword evidence="4" id="KW-1003">Cell membrane</keyword>
<dbReference type="Proteomes" id="UP000001017">
    <property type="component" value="Chromosome"/>
</dbReference>
<dbReference type="RefSeq" id="WP_010916541.1">
    <property type="nucleotide sequence ID" value="NC_002689.2"/>
</dbReference>
<dbReference type="KEGG" id="tvo:TVG0296872"/>
<evidence type="ECO:0000313" key="9">
    <source>
        <dbReference type="EMBL" id="BAB59428.1"/>
    </source>
</evidence>
<dbReference type="EMBL" id="BA000011">
    <property type="protein sequence ID" value="BAB59428.1"/>
    <property type="molecule type" value="Genomic_DNA"/>
</dbReference>
<dbReference type="SUPFAM" id="SSF81345">
    <property type="entry name" value="ABC transporter involved in vitamin B12 uptake, BtuC"/>
    <property type="match status" value="1"/>
</dbReference>
<name>Q97C19_THEVO</name>
<feature type="transmembrane region" description="Helical" evidence="8">
    <location>
        <begin position="79"/>
        <end position="98"/>
    </location>
</feature>
<dbReference type="PANTHER" id="PTHR30472">
    <property type="entry name" value="FERRIC ENTEROBACTIN TRANSPORT SYSTEM PERMEASE PROTEIN"/>
    <property type="match status" value="1"/>
</dbReference>
<feature type="transmembrane region" description="Helical" evidence="8">
    <location>
        <begin position="110"/>
        <end position="136"/>
    </location>
</feature>
<dbReference type="PhylomeDB" id="Q97C19"/>
<evidence type="ECO:0000256" key="2">
    <source>
        <dbReference type="ARBA" id="ARBA00007935"/>
    </source>
</evidence>
<keyword evidence="3" id="KW-0813">Transport</keyword>
<sequence>MVFSDARVMGSRIGKSLTGYLSIILLAFVSLISLGIGSVNVPLKNTAEIIWDQIPFLNALHYFSVPYTQYAIITQLREPQIVGGIIVGSTLAVGGTVVQSIFRNPITEPYIIGISSGAALGAVMTIALSLNFLGYYTLETNAFVFSIITVVIVYLLSFRHGRAPPTFLLLIGISLSFFASSIVSFLIFTNVNLAGSEYFWLLGSLQTLNWQEISMLIPISLLTSIAIFFMRNELDALQMGDEHAHSIGVNVERSKAMLIALVTLSTSAVVSVSGLIGFVGLIMPHISRIIFGGSNKYVIPSSALFGAIFLILANDLTKVVVHGEVVPIGIITGIIGVPFFIYLLSRMAKGSYIQ</sequence>
<feature type="transmembrane region" description="Helical" evidence="8">
    <location>
        <begin position="325"/>
        <end position="344"/>
    </location>
</feature>
<evidence type="ECO:0000256" key="3">
    <source>
        <dbReference type="ARBA" id="ARBA00022448"/>
    </source>
</evidence>
<evidence type="ECO:0000313" key="10">
    <source>
        <dbReference type="Proteomes" id="UP000001017"/>
    </source>
</evidence>
<dbReference type="Pfam" id="PF01032">
    <property type="entry name" value="FecCD"/>
    <property type="match status" value="1"/>
</dbReference>
<feature type="transmembrane region" description="Helical" evidence="8">
    <location>
        <begin position="20"/>
        <end position="43"/>
    </location>
</feature>